<organism evidence="1 2">
    <name type="scientific">Orbilia oligospora</name>
    <name type="common">Nematode-trapping fungus</name>
    <name type="synonym">Arthrobotrys oligospora</name>
    <dbReference type="NCBI Taxonomy" id="2813651"/>
    <lineage>
        <taxon>Eukaryota</taxon>
        <taxon>Fungi</taxon>
        <taxon>Dikarya</taxon>
        <taxon>Ascomycota</taxon>
        <taxon>Pezizomycotina</taxon>
        <taxon>Orbiliomycetes</taxon>
        <taxon>Orbiliales</taxon>
        <taxon>Orbiliaceae</taxon>
        <taxon>Orbilia</taxon>
    </lineage>
</organism>
<dbReference type="Proteomes" id="UP000297595">
    <property type="component" value="Unassembled WGS sequence"/>
</dbReference>
<protein>
    <submittedName>
        <fullName evidence="1">Uncharacterized protein</fullName>
    </submittedName>
</protein>
<comment type="caution">
    <text evidence="1">The sequence shown here is derived from an EMBL/GenBank/DDBJ whole genome shotgun (WGS) entry which is preliminary data.</text>
</comment>
<dbReference type="EMBL" id="SOZJ01000001">
    <property type="protein sequence ID" value="TGJ74073.1"/>
    <property type="molecule type" value="Genomic_DNA"/>
</dbReference>
<name>A0A7C8JZV8_ORBOL</name>
<reference evidence="1 2" key="1">
    <citation type="submission" date="2019-03" db="EMBL/GenBank/DDBJ databases">
        <title>Nematode-trapping fungi genome.</title>
        <authorList>
            <person name="Vidal-Diez De Ulzurrun G."/>
        </authorList>
    </citation>
    <scope>NUCLEOTIDE SEQUENCE [LARGE SCALE GENOMIC DNA]</scope>
    <source>
        <strain evidence="1 2">TWF154</strain>
    </source>
</reference>
<sequence length="111" mass="12958">MSPREQANWEKMPVSNWPAIVVDIGDIYIYKVRQLSKFKLLSYNYINGFPCSSDVLPFKSEKWEIVLFRLSILAETADPWRPRMTLYFIRKGALRGCDFETVHLNLAGAVW</sequence>
<evidence type="ECO:0000313" key="2">
    <source>
        <dbReference type="Proteomes" id="UP000297595"/>
    </source>
</evidence>
<evidence type="ECO:0000313" key="1">
    <source>
        <dbReference type="EMBL" id="TGJ74073.1"/>
    </source>
</evidence>
<accession>A0A7C8JZV8</accession>
<gene>
    <name evidence="1" type="ORF">EYR41_001121</name>
</gene>
<proteinExistence type="predicted"/>
<dbReference type="AlphaFoldDB" id="A0A7C8JZV8"/>